<dbReference type="EMBL" id="KN822057">
    <property type="protein sequence ID" value="KIM60928.1"/>
    <property type="molecule type" value="Genomic_DNA"/>
</dbReference>
<dbReference type="AlphaFoldDB" id="A0A0C2ZGZ4"/>
<evidence type="ECO:0000313" key="2">
    <source>
        <dbReference type="Proteomes" id="UP000053989"/>
    </source>
</evidence>
<accession>A0A0C2ZGZ4</accession>
<dbReference type="HOGENOM" id="CLU_2723688_0_0_1"/>
<dbReference type="InParanoid" id="A0A0C2ZGZ4"/>
<proteinExistence type="predicted"/>
<dbReference type="Proteomes" id="UP000053989">
    <property type="component" value="Unassembled WGS sequence"/>
</dbReference>
<gene>
    <name evidence="1" type="ORF">SCLCIDRAFT_1216432</name>
</gene>
<organism evidence="1 2">
    <name type="scientific">Scleroderma citrinum Foug A</name>
    <dbReference type="NCBI Taxonomy" id="1036808"/>
    <lineage>
        <taxon>Eukaryota</taxon>
        <taxon>Fungi</taxon>
        <taxon>Dikarya</taxon>
        <taxon>Basidiomycota</taxon>
        <taxon>Agaricomycotina</taxon>
        <taxon>Agaricomycetes</taxon>
        <taxon>Agaricomycetidae</taxon>
        <taxon>Boletales</taxon>
        <taxon>Sclerodermatineae</taxon>
        <taxon>Sclerodermataceae</taxon>
        <taxon>Scleroderma</taxon>
    </lineage>
</organism>
<sequence length="72" mass="8063">MCIPTGDYKILSALDDKAVNTEPEQAPADVVIVADATPVGLVIHRCLIYDHVCQQWECQARGSKFDPVHQRW</sequence>
<protein>
    <submittedName>
        <fullName evidence="1">Uncharacterized protein</fullName>
    </submittedName>
</protein>
<evidence type="ECO:0000313" key="1">
    <source>
        <dbReference type="EMBL" id="KIM60928.1"/>
    </source>
</evidence>
<keyword evidence="2" id="KW-1185">Reference proteome</keyword>
<reference evidence="1 2" key="1">
    <citation type="submission" date="2014-04" db="EMBL/GenBank/DDBJ databases">
        <authorList>
            <consortium name="DOE Joint Genome Institute"/>
            <person name="Kuo A."/>
            <person name="Kohler A."/>
            <person name="Nagy L.G."/>
            <person name="Floudas D."/>
            <person name="Copeland A."/>
            <person name="Barry K.W."/>
            <person name="Cichocki N."/>
            <person name="Veneault-Fourrey C."/>
            <person name="LaButti K."/>
            <person name="Lindquist E.A."/>
            <person name="Lipzen A."/>
            <person name="Lundell T."/>
            <person name="Morin E."/>
            <person name="Murat C."/>
            <person name="Sun H."/>
            <person name="Tunlid A."/>
            <person name="Henrissat B."/>
            <person name="Grigoriev I.V."/>
            <person name="Hibbett D.S."/>
            <person name="Martin F."/>
            <person name="Nordberg H.P."/>
            <person name="Cantor M.N."/>
            <person name="Hua S.X."/>
        </authorList>
    </citation>
    <scope>NUCLEOTIDE SEQUENCE [LARGE SCALE GENOMIC DNA]</scope>
    <source>
        <strain evidence="1 2">Foug A</strain>
    </source>
</reference>
<name>A0A0C2ZGZ4_9AGAM</name>
<reference evidence="2" key="2">
    <citation type="submission" date="2015-01" db="EMBL/GenBank/DDBJ databases">
        <title>Evolutionary Origins and Diversification of the Mycorrhizal Mutualists.</title>
        <authorList>
            <consortium name="DOE Joint Genome Institute"/>
            <consortium name="Mycorrhizal Genomics Consortium"/>
            <person name="Kohler A."/>
            <person name="Kuo A."/>
            <person name="Nagy L.G."/>
            <person name="Floudas D."/>
            <person name="Copeland A."/>
            <person name="Barry K.W."/>
            <person name="Cichocki N."/>
            <person name="Veneault-Fourrey C."/>
            <person name="LaButti K."/>
            <person name="Lindquist E.A."/>
            <person name="Lipzen A."/>
            <person name="Lundell T."/>
            <person name="Morin E."/>
            <person name="Murat C."/>
            <person name="Riley R."/>
            <person name="Ohm R."/>
            <person name="Sun H."/>
            <person name="Tunlid A."/>
            <person name="Henrissat B."/>
            <person name="Grigoriev I.V."/>
            <person name="Hibbett D.S."/>
            <person name="Martin F."/>
        </authorList>
    </citation>
    <scope>NUCLEOTIDE SEQUENCE [LARGE SCALE GENOMIC DNA]</scope>
    <source>
        <strain evidence="2">Foug A</strain>
    </source>
</reference>